<feature type="binding site" evidence="16">
    <location>
        <position position="84"/>
    </location>
    <ligand>
        <name>substrate</name>
    </ligand>
</feature>
<evidence type="ECO:0000256" key="8">
    <source>
        <dbReference type="ARBA" id="ARBA00022741"/>
    </source>
</evidence>
<feature type="binding site" evidence="16">
    <location>
        <position position="38"/>
    </location>
    <ligand>
        <name>substrate</name>
    </ligand>
</feature>
<keyword evidence="12 17" id="KW-0057">Aromatic amino acid biosynthesis</keyword>
<comment type="subunit">
    <text evidence="16">Monomer.</text>
</comment>
<evidence type="ECO:0000259" key="18">
    <source>
        <dbReference type="Pfam" id="PF01761"/>
    </source>
</evidence>
<evidence type="ECO:0000256" key="11">
    <source>
        <dbReference type="ARBA" id="ARBA00023027"/>
    </source>
</evidence>
<dbReference type="InterPro" id="IPR030960">
    <property type="entry name" value="DHQS/DOIS_N"/>
</dbReference>
<keyword evidence="9 16" id="KW-0418">Kinase</keyword>
<dbReference type="PROSITE" id="PS01128">
    <property type="entry name" value="SHIKIMATE_KINASE"/>
    <property type="match status" value="1"/>
</dbReference>
<reference evidence="21" key="1">
    <citation type="journal article" date="2019" name="Int. J. Syst. Evol. Microbiol.">
        <title>The Global Catalogue of Microorganisms (GCM) 10K type strain sequencing project: providing services to taxonomists for standard genome sequencing and annotation.</title>
        <authorList>
            <consortium name="The Broad Institute Genomics Platform"/>
            <consortium name="The Broad Institute Genome Sequencing Center for Infectious Disease"/>
            <person name="Wu L."/>
            <person name="Ma J."/>
        </authorList>
    </citation>
    <scope>NUCLEOTIDE SEQUENCE [LARGE SCALE GENOMIC DNA]</scope>
    <source>
        <strain evidence="21">JCM 1490</strain>
    </source>
</reference>
<evidence type="ECO:0000256" key="3">
    <source>
        <dbReference type="ARBA" id="ARBA00004661"/>
    </source>
</evidence>
<dbReference type="PANTHER" id="PTHR43622">
    <property type="entry name" value="3-DEHYDROQUINATE SYNTHASE"/>
    <property type="match status" value="1"/>
</dbReference>
<evidence type="ECO:0000256" key="10">
    <source>
        <dbReference type="ARBA" id="ARBA00022840"/>
    </source>
</evidence>
<dbReference type="InterPro" id="IPR050071">
    <property type="entry name" value="Dehydroquinate_synthase"/>
</dbReference>
<comment type="function">
    <text evidence="17">Catalyzes the conversion of 3-deoxy-D-arabino-heptulosonate 7-phosphate (DAHP) to dehydroquinate (DHQ).</text>
</comment>
<comment type="catalytic activity">
    <reaction evidence="15 16">
        <text>shikimate + ATP = 3-phosphoshikimate + ADP + H(+)</text>
        <dbReference type="Rhea" id="RHEA:13121"/>
        <dbReference type="ChEBI" id="CHEBI:15378"/>
        <dbReference type="ChEBI" id="CHEBI:30616"/>
        <dbReference type="ChEBI" id="CHEBI:36208"/>
        <dbReference type="ChEBI" id="CHEBI:145989"/>
        <dbReference type="ChEBI" id="CHEBI:456216"/>
        <dbReference type="EC" id="2.7.1.71"/>
    </reaction>
</comment>
<feature type="binding site" evidence="17">
    <location>
        <begin position="234"/>
        <end position="239"/>
    </location>
    <ligand>
        <name>NAD(+)</name>
        <dbReference type="ChEBI" id="CHEBI:57540"/>
    </ligand>
</feature>
<evidence type="ECO:0000256" key="2">
    <source>
        <dbReference type="ARBA" id="ARBA00001911"/>
    </source>
</evidence>
<comment type="cofactor">
    <cofactor evidence="17">
        <name>Co(2+)</name>
        <dbReference type="ChEBI" id="CHEBI:48828"/>
    </cofactor>
    <cofactor evidence="17">
        <name>Zn(2+)</name>
        <dbReference type="ChEBI" id="CHEBI:29105"/>
    </cofactor>
    <text evidence="17">Binds 1 divalent metal cation per subunit. Can use either Co(2+) or Zn(2+).</text>
</comment>
<comment type="pathway">
    <text evidence="4 16">Metabolic intermediate biosynthesis; chorismate biosynthesis; chorismate from D-erythrose 4-phosphate and phosphoenolpyruvate: step 5/7.</text>
</comment>
<dbReference type="Gene3D" id="1.20.1090.10">
    <property type="entry name" value="Dehydroquinate synthase-like - alpha domain"/>
    <property type="match status" value="1"/>
</dbReference>
<dbReference type="NCBIfam" id="TIGR01357">
    <property type="entry name" value="aroB"/>
    <property type="match status" value="1"/>
</dbReference>
<dbReference type="EMBL" id="JBHTCQ010000002">
    <property type="protein sequence ID" value="MFC7406172.1"/>
    <property type="molecule type" value="Genomic_DNA"/>
</dbReference>
<accession>A0ABW2QBP6</accession>
<evidence type="ECO:0000256" key="12">
    <source>
        <dbReference type="ARBA" id="ARBA00023141"/>
    </source>
</evidence>
<keyword evidence="13 17" id="KW-0456">Lyase</keyword>
<dbReference type="Pfam" id="PF01761">
    <property type="entry name" value="DHQ_synthase"/>
    <property type="match status" value="1"/>
</dbReference>
<sequence length="529" mass="55328">MTAPAHPLLVLVGLPGAGKSTVGRLLAERLGVAFLDTDAAVEAAAGTTIAEYFAVHGEAAFRELEHQEVRRALTTHPGVLALGGGAVLDARTRQALAGHRVVHLDVPDSAALERLRDARDRPLLVGDPTGRLAALRTERAGLYEEVATATVDTSAVRPGEIAAHLAGLVPSRIPVGGQYDVLVGHHLEREVVAAVAGATSALLVHAPATADQAGDLARRIESAGVQTHLHELPDAEDAKTLAAAADCWQRMGAVRLGREDVVVAVGGGATTDVGGFVAATWLRGIRLVNVPTTLLGMVDAAVGGKTGINTTAGKNLVGAFHPPAAVVCDLEALRSLPDADLRAGLAEVVKCGFIADETILRLIEDDGGSAARRPGSPVLRELVERAVAVKARVVGEDLREAGLREILNYGHTFAHAVERVEGYRWRHGDAVAVGMVFVAELAHACGLLDAAVVDRHRRLLETLGLPTSYRGADLAALTEAMRHDKKTRGGALRFVALTEVGRTTVLRAPAEEALETAFRAVSSPDGRPA</sequence>
<evidence type="ECO:0000256" key="9">
    <source>
        <dbReference type="ARBA" id="ARBA00022777"/>
    </source>
</evidence>
<name>A0ABW2QBP6_9MICO</name>
<keyword evidence="21" id="KW-1185">Reference proteome</keyword>
<evidence type="ECO:0000256" key="16">
    <source>
        <dbReference type="HAMAP-Rule" id="MF_00109"/>
    </source>
</evidence>
<keyword evidence="10 16" id="KW-0067">ATP-binding</keyword>
<keyword evidence="7 16" id="KW-0808">Transferase</keyword>
<evidence type="ECO:0000259" key="19">
    <source>
        <dbReference type="Pfam" id="PF24621"/>
    </source>
</evidence>
<dbReference type="InterPro" id="IPR056179">
    <property type="entry name" value="DHQS_C"/>
</dbReference>
<evidence type="ECO:0000256" key="14">
    <source>
        <dbReference type="ARBA" id="ARBA00023268"/>
    </source>
</evidence>
<keyword evidence="17" id="KW-0170">Cobalt</keyword>
<comment type="caution">
    <text evidence="17">Lacks conserved residue(s) required for the propagation of feature annotation.</text>
</comment>
<feature type="binding site" evidence="17">
    <location>
        <position position="347"/>
    </location>
    <ligand>
        <name>Zn(2+)</name>
        <dbReference type="ChEBI" id="CHEBI:29105"/>
    </ligand>
</feature>
<dbReference type="SUPFAM" id="SSF56796">
    <property type="entry name" value="Dehydroquinate synthase-like"/>
    <property type="match status" value="1"/>
</dbReference>
<dbReference type="InterPro" id="IPR023000">
    <property type="entry name" value="Shikimate_kinase_CS"/>
</dbReference>
<dbReference type="HAMAP" id="MF_00110">
    <property type="entry name" value="DHQ_synthase"/>
    <property type="match status" value="1"/>
</dbReference>
<feature type="binding site" evidence="17">
    <location>
        <position position="314"/>
    </location>
    <ligand>
        <name>NAD(+)</name>
        <dbReference type="ChEBI" id="CHEBI:57540"/>
    </ligand>
</feature>
<dbReference type="CDD" id="cd00464">
    <property type="entry name" value="SK"/>
    <property type="match status" value="1"/>
</dbReference>
<evidence type="ECO:0000313" key="21">
    <source>
        <dbReference type="Proteomes" id="UP001596455"/>
    </source>
</evidence>
<dbReference type="PRINTS" id="PR01100">
    <property type="entry name" value="SHIKIMTKNASE"/>
</dbReference>
<comment type="similarity">
    <text evidence="16">Belongs to the shikimate kinase family.</text>
</comment>
<comment type="subcellular location">
    <subcellularLocation>
        <location evidence="17">Cytoplasm</location>
    </subcellularLocation>
</comment>
<dbReference type="Proteomes" id="UP001596455">
    <property type="component" value="Unassembled WGS sequence"/>
</dbReference>
<feature type="domain" description="3-dehydroquinate synthase N-terminal" evidence="18">
    <location>
        <begin position="231"/>
        <end position="342"/>
    </location>
</feature>
<gene>
    <name evidence="17 20" type="primary">aroB</name>
    <name evidence="16" type="synonym">aroK</name>
    <name evidence="20" type="ORF">ACFQQL_13720</name>
</gene>
<protein>
    <recommendedName>
        <fullName evidence="16 17">Multifunctional fusion protein</fullName>
    </recommendedName>
    <domain>
        <recommendedName>
            <fullName evidence="16">Shikimate kinase</fullName>
            <shortName evidence="16">SK</shortName>
            <ecNumber evidence="16">2.7.1.71</ecNumber>
        </recommendedName>
    </domain>
    <domain>
        <recommendedName>
            <fullName evidence="17">3-dehydroquinate synthase</fullName>
            <shortName evidence="17">DHQS</shortName>
            <ecNumber evidence="17">4.2.3.4</ecNumber>
        </recommendedName>
    </domain>
</protein>
<feature type="binding site" evidence="17">
    <location>
        <position position="411"/>
    </location>
    <ligand>
        <name>Zn(2+)</name>
        <dbReference type="ChEBI" id="CHEBI:29105"/>
    </ligand>
</feature>
<keyword evidence="14" id="KW-0511">Multifunctional enzyme</keyword>
<keyword evidence="5 17" id="KW-0963">Cytoplasm</keyword>
<dbReference type="PANTHER" id="PTHR43622:SF7">
    <property type="entry name" value="3-DEHYDROQUINATE SYNTHASE, CHLOROPLASTIC"/>
    <property type="match status" value="1"/>
</dbReference>
<keyword evidence="6 17" id="KW-0028">Amino-acid biosynthesis</keyword>
<evidence type="ECO:0000256" key="7">
    <source>
        <dbReference type="ARBA" id="ARBA00022679"/>
    </source>
</evidence>
<dbReference type="HAMAP" id="MF_00109">
    <property type="entry name" value="Shikimate_kinase"/>
    <property type="match status" value="1"/>
</dbReference>
<feature type="binding site" evidence="16">
    <location>
        <position position="20"/>
    </location>
    <ligand>
        <name>Mg(2+)</name>
        <dbReference type="ChEBI" id="CHEBI:18420"/>
    </ligand>
</feature>
<evidence type="ECO:0000256" key="4">
    <source>
        <dbReference type="ARBA" id="ARBA00004842"/>
    </source>
</evidence>
<evidence type="ECO:0000256" key="1">
    <source>
        <dbReference type="ARBA" id="ARBA00001393"/>
    </source>
</evidence>
<keyword evidence="8 17" id="KW-0547">Nucleotide-binding</keyword>
<dbReference type="EC" id="4.2.3.4" evidence="17"/>
<feature type="binding site" evidence="16">
    <location>
        <position position="139"/>
    </location>
    <ligand>
        <name>substrate</name>
    </ligand>
</feature>
<dbReference type="InterPro" id="IPR031322">
    <property type="entry name" value="Shikimate/glucono_kinase"/>
</dbReference>
<feature type="binding site" evidence="16">
    <location>
        <position position="62"/>
    </location>
    <ligand>
        <name>substrate</name>
    </ligand>
</feature>
<dbReference type="SUPFAM" id="SSF52540">
    <property type="entry name" value="P-loop containing nucleoside triphosphate hydrolases"/>
    <property type="match status" value="1"/>
</dbReference>
<comment type="catalytic activity">
    <reaction evidence="1 17">
        <text>7-phospho-2-dehydro-3-deoxy-D-arabino-heptonate = 3-dehydroquinate + phosphate</text>
        <dbReference type="Rhea" id="RHEA:21968"/>
        <dbReference type="ChEBI" id="CHEBI:32364"/>
        <dbReference type="ChEBI" id="CHEBI:43474"/>
        <dbReference type="ChEBI" id="CHEBI:58394"/>
        <dbReference type="EC" id="4.2.3.4"/>
    </reaction>
</comment>
<evidence type="ECO:0000256" key="13">
    <source>
        <dbReference type="ARBA" id="ARBA00023239"/>
    </source>
</evidence>
<dbReference type="EC" id="2.7.1.71" evidence="16"/>
<keyword evidence="16" id="KW-0460">Magnesium</keyword>
<feature type="binding site" evidence="16">
    <location>
        <position position="121"/>
    </location>
    <ligand>
        <name>ATP</name>
        <dbReference type="ChEBI" id="CHEBI:30616"/>
    </ligand>
</feature>
<keyword evidence="11 17" id="KW-0520">NAD</keyword>
<comment type="cofactor">
    <cofactor evidence="16">
        <name>Mg(2+)</name>
        <dbReference type="ChEBI" id="CHEBI:18420"/>
    </cofactor>
    <text evidence="16">Binds 1 Mg(2+) ion per subunit.</text>
</comment>
<dbReference type="Gene3D" id="3.40.50.1970">
    <property type="match status" value="1"/>
</dbReference>
<organism evidence="20 21">
    <name type="scientific">Georgenia alba</name>
    <dbReference type="NCBI Taxonomy" id="2233858"/>
    <lineage>
        <taxon>Bacteria</taxon>
        <taxon>Bacillati</taxon>
        <taxon>Actinomycetota</taxon>
        <taxon>Actinomycetes</taxon>
        <taxon>Micrococcales</taxon>
        <taxon>Bogoriellaceae</taxon>
        <taxon>Georgenia</taxon>
    </lineage>
</organism>
<keyword evidence="17" id="KW-0862">Zinc</keyword>
<dbReference type="RefSeq" id="WP_382395278.1">
    <property type="nucleotide sequence ID" value="NZ_JBHTCQ010000002.1"/>
</dbReference>
<dbReference type="InterPro" id="IPR027417">
    <property type="entry name" value="P-loop_NTPase"/>
</dbReference>
<evidence type="ECO:0000256" key="17">
    <source>
        <dbReference type="HAMAP-Rule" id="MF_00110"/>
    </source>
</evidence>
<dbReference type="InterPro" id="IPR016037">
    <property type="entry name" value="DHQ_synth_AroB"/>
</dbReference>
<feature type="binding site" evidence="17">
    <location>
        <begin position="292"/>
        <end position="293"/>
    </location>
    <ligand>
        <name>NAD(+)</name>
        <dbReference type="ChEBI" id="CHEBI:57540"/>
    </ligand>
</feature>
<comment type="pathway">
    <text evidence="3 17">Metabolic intermediate biosynthesis; chorismate biosynthesis; chorismate from D-erythrose 4-phosphate and phosphoenolpyruvate: step 2/7.</text>
</comment>
<feature type="binding site" evidence="17">
    <location>
        <position position="305"/>
    </location>
    <ligand>
        <name>NAD(+)</name>
        <dbReference type="ChEBI" id="CHEBI:57540"/>
    </ligand>
</feature>
<dbReference type="InterPro" id="IPR000623">
    <property type="entry name" value="Shikimate_kinase/TSH1"/>
</dbReference>
<comment type="caution">
    <text evidence="20">The sequence shown here is derived from an EMBL/GenBank/DDBJ whole genome shotgun (WGS) entry which is preliminary data.</text>
</comment>
<evidence type="ECO:0000313" key="20">
    <source>
        <dbReference type="EMBL" id="MFC7406172.1"/>
    </source>
</evidence>
<comment type="cofactor">
    <cofactor evidence="2 17">
        <name>NAD(+)</name>
        <dbReference type="ChEBI" id="CHEBI:57540"/>
    </cofactor>
</comment>
<dbReference type="Pfam" id="PF24621">
    <property type="entry name" value="DHQS_C"/>
    <property type="match status" value="1"/>
</dbReference>
<dbReference type="CDD" id="cd08195">
    <property type="entry name" value="DHQS"/>
    <property type="match status" value="1"/>
</dbReference>
<dbReference type="GO" id="GO:0003856">
    <property type="term" value="F:3-dehydroquinate synthase activity"/>
    <property type="evidence" value="ECO:0007669"/>
    <property type="project" value="UniProtKB-EC"/>
</dbReference>
<evidence type="ECO:0000256" key="15">
    <source>
        <dbReference type="ARBA" id="ARBA00048567"/>
    </source>
</evidence>
<comment type="similarity">
    <text evidence="17">Belongs to the sugar phosphate cyclases superfamily. Dehydroquinate synthase family.</text>
</comment>
<evidence type="ECO:0000256" key="5">
    <source>
        <dbReference type="ARBA" id="ARBA00022490"/>
    </source>
</evidence>
<dbReference type="Gene3D" id="3.40.50.300">
    <property type="entry name" value="P-loop containing nucleotide triphosphate hydrolases"/>
    <property type="match status" value="1"/>
</dbReference>
<feature type="domain" description="3-dehydroquinate synthase C-terminal" evidence="19">
    <location>
        <begin position="344"/>
        <end position="487"/>
    </location>
</feature>
<proteinExistence type="inferred from homology"/>
<keyword evidence="17" id="KW-0479">Metal-binding</keyword>
<evidence type="ECO:0000256" key="6">
    <source>
        <dbReference type="ARBA" id="ARBA00022605"/>
    </source>
</evidence>
<dbReference type="Pfam" id="PF01202">
    <property type="entry name" value="SKI"/>
    <property type="match status" value="1"/>
</dbReference>
<feature type="binding site" evidence="16">
    <location>
        <begin position="16"/>
        <end position="21"/>
    </location>
    <ligand>
        <name>ATP</name>
        <dbReference type="ChEBI" id="CHEBI:30616"/>
    </ligand>
</feature>
<feature type="binding site" evidence="17">
    <location>
        <position position="427"/>
    </location>
    <ligand>
        <name>Zn(2+)</name>
        <dbReference type="ChEBI" id="CHEBI:29105"/>
    </ligand>
</feature>
<comment type="function">
    <text evidence="16">Catalyzes the specific phosphorylation of the 3-hydroxyl group of shikimic acid using ATP as a cosubstrate.</text>
</comment>
<feature type="binding site" evidence="17">
    <location>
        <begin position="268"/>
        <end position="272"/>
    </location>
    <ligand>
        <name>NAD(+)</name>
        <dbReference type="ChEBI" id="CHEBI:57540"/>
    </ligand>
</feature>